<evidence type="ECO:0000256" key="1">
    <source>
        <dbReference type="SAM" id="Phobius"/>
    </source>
</evidence>
<keyword evidence="3" id="KW-1185">Reference proteome</keyword>
<keyword evidence="1" id="KW-0472">Membrane</keyword>
<sequence length="99" mass="11839">MWAAGCRSKYMGFFGRIRFIRKPICIIGESKNVPSPHTKYFMFFFTSISSFYMWIFHKANNDKNYGLIYSISDIYFSNVLHQKLQNKIKTQETELCCYF</sequence>
<proteinExistence type="predicted"/>
<protein>
    <submittedName>
        <fullName evidence="2">Potassium voltage-gated channel subfamily KQT member 1</fullName>
    </submittedName>
</protein>
<dbReference type="EMBL" id="VSRR010077184">
    <property type="protein sequence ID" value="MPC88245.1"/>
    <property type="molecule type" value="Genomic_DNA"/>
</dbReference>
<dbReference type="AlphaFoldDB" id="A0A5B7J0D6"/>
<gene>
    <name evidence="2" type="primary">KCNQ1_0</name>
    <name evidence="2" type="ORF">E2C01_083145</name>
</gene>
<dbReference type="Proteomes" id="UP000324222">
    <property type="component" value="Unassembled WGS sequence"/>
</dbReference>
<evidence type="ECO:0000313" key="2">
    <source>
        <dbReference type="EMBL" id="MPC88245.1"/>
    </source>
</evidence>
<reference evidence="2 3" key="1">
    <citation type="submission" date="2019-05" db="EMBL/GenBank/DDBJ databases">
        <title>Another draft genome of Portunus trituberculatus and its Hox gene families provides insights of decapod evolution.</title>
        <authorList>
            <person name="Jeong J.-H."/>
            <person name="Song I."/>
            <person name="Kim S."/>
            <person name="Choi T."/>
            <person name="Kim D."/>
            <person name="Ryu S."/>
            <person name="Kim W."/>
        </authorList>
    </citation>
    <scope>NUCLEOTIDE SEQUENCE [LARGE SCALE GENOMIC DNA]</scope>
    <source>
        <tissue evidence="2">Muscle</tissue>
    </source>
</reference>
<feature type="transmembrane region" description="Helical" evidence="1">
    <location>
        <begin position="40"/>
        <end position="56"/>
    </location>
</feature>
<name>A0A5B7J0D6_PORTR</name>
<accession>A0A5B7J0D6</accession>
<evidence type="ECO:0000313" key="3">
    <source>
        <dbReference type="Proteomes" id="UP000324222"/>
    </source>
</evidence>
<organism evidence="2 3">
    <name type="scientific">Portunus trituberculatus</name>
    <name type="common">Swimming crab</name>
    <name type="synonym">Neptunus trituberculatus</name>
    <dbReference type="NCBI Taxonomy" id="210409"/>
    <lineage>
        <taxon>Eukaryota</taxon>
        <taxon>Metazoa</taxon>
        <taxon>Ecdysozoa</taxon>
        <taxon>Arthropoda</taxon>
        <taxon>Crustacea</taxon>
        <taxon>Multicrustacea</taxon>
        <taxon>Malacostraca</taxon>
        <taxon>Eumalacostraca</taxon>
        <taxon>Eucarida</taxon>
        <taxon>Decapoda</taxon>
        <taxon>Pleocyemata</taxon>
        <taxon>Brachyura</taxon>
        <taxon>Eubrachyura</taxon>
        <taxon>Portunoidea</taxon>
        <taxon>Portunidae</taxon>
        <taxon>Portuninae</taxon>
        <taxon>Portunus</taxon>
    </lineage>
</organism>
<comment type="caution">
    <text evidence="2">The sequence shown here is derived from an EMBL/GenBank/DDBJ whole genome shotgun (WGS) entry which is preliminary data.</text>
</comment>
<keyword evidence="1" id="KW-0812">Transmembrane</keyword>
<keyword evidence="1" id="KW-1133">Transmembrane helix</keyword>